<evidence type="ECO:0000313" key="2">
    <source>
        <dbReference type="EMBL" id="PKY06778.1"/>
    </source>
</evidence>
<evidence type="ECO:0000313" key="3">
    <source>
        <dbReference type="Proteomes" id="UP000234254"/>
    </source>
</evidence>
<dbReference type="EMBL" id="MSFM01000003">
    <property type="protein sequence ID" value="PKY06778.1"/>
    <property type="molecule type" value="Genomic_DNA"/>
</dbReference>
<proteinExistence type="predicted"/>
<feature type="region of interest" description="Disordered" evidence="1">
    <location>
        <begin position="338"/>
        <end position="363"/>
    </location>
</feature>
<dbReference type="GeneID" id="36547571"/>
<dbReference type="Proteomes" id="UP000234254">
    <property type="component" value="Unassembled WGS sequence"/>
</dbReference>
<evidence type="ECO:0000256" key="1">
    <source>
        <dbReference type="SAM" id="MobiDB-lite"/>
    </source>
</evidence>
<sequence>MSISKRSISERSISDMSVLSLPSSTQSEPVMRRKSSLAVHNMSKDDSWLIDNEMGEGGRSISPVLLSGQQPPAWSGTRWRRFFPELTFQPHVGVKSLAHVTTQVSSQDIDHSYHEPINSAGLTCSSVLSDDVPDSASSCYSRRSSVTSVESEPTLSPSKPLPNSYTVFSPTMAGVFDDPPNSRRRSTRRRSDSSTSDPVAVRRAISRSHARFNSPETAAKPLPPLPESSEMPPLAIRSKPRHPSSWPTSSGHGGPLAAARTQSEGDIPTGHRPTFSQAARELEDTLAVLTDHEPDRNPYPQKFVYVLDGPLQISRCTTDFTPSRPAPKPPVDQAQIQVKVTRKSSSAETFSPVKKRSPTSPSFSLAVRRLSKKYYRSHVRSASTPGPQTQSIQEEDDLATAESTNKEAGGETTKEADKEPIHETATMSGSVTPTAPWSPDSLSHARELRLKLPRLDTQALPANGRTGGKSDQPVPEPQEEINQHPQPSEPDHGERPAGTDRPIESVQSMCSEEKIFVASSKQVPGESGSGSGRVEMDYAMGLEMVYELDAGGPTHSALKGSTFSPAVGASRRKLTMPAGIPDKVALQFLENVRSLDDLFHLALVSKQFYRVFKQRELDLVKNALYTMSPAAWELREMSPPWASEWHILVDPDAPVPDYTPSLYLQRYGQDIFTLAQLKSLLLARCGGFLRPETVQGLTGASDARAAAVDDAFWRIWTFCRLFGCGKNREADTDGQLDWLRGGLQARTRHQFMACSVTEPFGMDSVLFEPPDGFGQGNPGGLSPEQQYDMTEIWTCLGVLLQPIHGRCKEARDAGVFVGHGLPDNDPAKEEALLEEWTYYILTLGPTAVLNLGSISPVDNPVDTFQQAQAMGLTRWEQPESGISRSMFLKDAVRKAYIPDTTHPTRQSLAVSSSSSSSSSSRPNSRDSRSLNGTEPAINMTPLPSHRRRQKIYANQLRDRRNRPQTSRDISFGDERPISSYSFIMTRLEGLPYDKPPPVPSASTASYVAHNIAPPMASSPPPPSLSSSSSAEYLPNHAPLATQPPPHPAVAGPSYSWQPQVRDPVDQAIEVMVRDYGFQEQDAKWALKVTDGGDGINANAAIALLMKEQKNTTRGIGLSMHFKKSSTRSKKSKLASSVISSQEAANAGWRWA</sequence>
<feature type="compositionally biased region" description="Low complexity" evidence="1">
    <location>
        <begin position="911"/>
        <end position="922"/>
    </location>
</feature>
<protein>
    <submittedName>
        <fullName evidence="2">Uncharacterized protein</fullName>
    </submittedName>
</protein>
<feature type="region of interest" description="Disordered" evidence="1">
    <location>
        <begin position="376"/>
        <end position="441"/>
    </location>
</feature>
<feature type="compositionally biased region" description="Polar residues" evidence="1">
    <location>
        <begin position="338"/>
        <end position="349"/>
    </location>
</feature>
<feature type="region of interest" description="Disordered" evidence="1">
    <location>
        <begin position="136"/>
        <end position="273"/>
    </location>
</feature>
<feature type="compositionally biased region" description="Polar residues" evidence="1">
    <location>
        <begin position="380"/>
        <end position="392"/>
    </location>
</feature>
<reference evidence="2" key="1">
    <citation type="submission" date="2016-12" db="EMBL/GenBank/DDBJ databases">
        <title>The genomes of Aspergillus section Nigri reveals drivers in fungal speciation.</title>
        <authorList>
            <consortium name="DOE Joint Genome Institute"/>
            <person name="Vesth T.C."/>
            <person name="Nybo J."/>
            <person name="Theobald S."/>
            <person name="Brandl J."/>
            <person name="Frisvad J.C."/>
            <person name="Nielsen K.F."/>
            <person name="Lyhne E.K."/>
            <person name="Kogle M.E."/>
            <person name="Kuo A."/>
            <person name="Riley R."/>
            <person name="Clum A."/>
            <person name="Nolan M."/>
            <person name="Lipzen A."/>
            <person name="Salamov A."/>
            <person name="Henrissat B."/>
            <person name="Wiebenga A."/>
            <person name="De vries R.P."/>
            <person name="Grigoriev I.V."/>
            <person name="Mortensen U.H."/>
            <person name="Andersen M.R."/>
            <person name="Baker S.E."/>
        </authorList>
    </citation>
    <scope>NUCLEOTIDE SEQUENCE</scope>
    <source>
        <strain evidence="2">IBT 28561</strain>
    </source>
</reference>
<feature type="region of interest" description="Disordered" evidence="1">
    <location>
        <begin position="1015"/>
        <end position="1055"/>
    </location>
</feature>
<accession>A0A2I1DA83</accession>
<feature type="compositionally biased region" description="Polar residues" evidence="1">
    <location>
        <begin position="901"/>
        <end position="910"/>
    </location>
</feature>
<keyword evidence="3" id="KW-1185">Reference proteome</keyword>
<feature type="compositionally biased region" description="Basic and acidic residues" evidence="1">
    <location>
        <begin position="404"/>
        <end position="422"/>
    </location>
</feature>
<feature type="compositionally biased region" description="Polar residues" evidence="1">
    <location>
        <begin position="15"/>
        <end position="28"/>
    </location>
</feature>
<feature type="compositionally biased region" description="Basic and acidic residues" evidence="1">
    <location>
        <begin position="489"/>
        <end position="502"/>
    </location>
</feature>
<dbReference type="RefSeq" id="XP_024695372.1">
    <property type="nucleotide sequence ID" value="XM_024840047.1"/>
</dbReference>
<dbReference type="VEuPathDB" id="FungiDB:P168DRAFT_316757"/>
<gene>
    <name evidence="2" type="ORF">P168DRAFT_316757</name>
</gene>
<organism evidence="2 3">
    <name type="scientific">Aspergillus campestris (strain IBT 28561)</name>
    <dbReference type="NCBI Taxonomy" id="1392248"/>
    <lineage>
        <taxon>Eukaryota</taxon>
        <taxon>Fungi</taxon>
        <taxon>Dikarya</taxon>
        <taxon>Ascomycota</taxon>
        <taxon>Pezizomycotina</taxon>
        <taxon>Eurotiomycetes</taxon>
        <taxon>Eurotiomycetidae</taxon>
        <taxon>Eurotiales</taxon>
        <taxon>Aspergillaceae</taxon>
        <taxon>Aspergillus</taxon>
        <taxon>Aspergillus subgen. Circumdati</taxon>
    </lineage>
</organism>
<feature type="region of interest" description="Disordered" evidence="1">
    <location>
        <begin position="454"/>
        <end position="502"/>
    </location>
</feature>
<comment type="caution">
    <text evidence="2">The sequence shown here is derived from an EMBL/GenBank/DDBJ whole genome shotgun (WGS) entry which is preliminary data.</text>
</comment>
<feature type="compositionally biased region" description="Low complexity" evidence="1">
    <location>
        <begin position="136"/>
        <end position="156"/>
    </location>
</feature>
<name>A0A2I1DA83_ASPC2</name>
<feature type="region of interest" description="Disordered" evidence="1">
    <location>
        <begin position="1"/>
        <end position="37"/>
    </location>
</feature>
<feature type="region of interest" description="Disordered" evidence="1">
    <location>
        <begin position="899"/>
        <end position="973"/>
    </location>
</feature>
<dbReference type="OrthoDB" id="5376710at2759"/>
<dbReference type="AlphaFoldDB" id="A0A2I1DA83"/>
<feature type="compositionally biased region" description="Polar residues" evidence="1">
    <location>
        <begin position="425"/>
        <end position="435"/>
    </location>
</feature>